<sequence length="611" mass="70747">MTLASQYDGDGAVFDKISSILKPNTLKGKLLSMLMIAISIICVFSILITIVLWHISNKMLQHSMTEAMSYAAERLESVFDATSGIAVLMAEDPVLLNYVKEPVTNNKPEFARTGEITKALANYCNNNPYISYIYLWQNGKYRDEDGSIIRYSRYYPVASMIKEDSRRKLNEVAVEKNGKVEYCFLDEDKEGIFLTRVIHTIDDYTFINHGVLAIRLNVQRLLKDLSKANNTSEQTILLLANDEEVLFSSQKLPEAICKKILSMNREYKVLKINGKNYFVMERHFKLLGLRYFYMAYYENYHLLRSIYIITTVVIILVASILFFTSKHILDSITIHFDNLIKKMVIYSNGNFESIDVGYDYSKRNDEIGMVHQQFDKMADQIRTLINDNYVKQLLLKEAQFKQLEQQINPHFLYNTLETINWYSEAAGEHKIAQLVRALGSTLRSTLERSDIVTIKSELELVNNYMTIQKIRYENRLEYYIDADETLLNCRIPKITIQPIVENAIKYGLEENMDTCYIYIYVKQCGNDICITVKNTGSEFEENIIDKIKEQHVVPQGFGIGLRNIHDRLQLAYGQNYGLTVSNEDNMAVVRIKLPKIESELKEEEHVQTYNN</sequence>
<accession>A0A1B1YDV8</accession>
<feature type="domain" description="Histidine kinase/HSP90-like ATPase" evidence="2">
    <location>
        <begin position="496"/>
        <end position="595"/>
    </location>
</feature>
<dbReference type="InterPro" id="IPR010559">
    <property type="entry name" value="Sig_transdc_His_kin_internal"/>
</dbReference>
<dbReference type="PANTHER" id="PTHR34220:SF7">
    <property type="entry name" value="SENSOR HISTIDINE KINASE YPDA"/>
    <property type="match status" value="1"/>
</dbReference>
<dbReference type="Gene3D" id="3.30.565.10">
    <property type="entry name" value="Histidine kinase-like ATPase, C-terminal domain"/>
    <property type="match status" value="1"/>
</dbReference>
<dbReference type="GO" id="GO:0000155">
    <property type="term" value="F:phosphorelay sensor kinase activity"/>
    <property type="evidence" value="ECO:0007669"/>
    <property type="project" value="InterPro"/>
</dbReference>
<dbReference type="InterPro" id="IPR003594">
    <property type="entry name" value="HATPase_dom"/>
</dbReference>
<dbReference type="PANTHER" id="PTHR34220">
    <property type="entry name" value="SENSOR HISTIDINE KINASE YPDA"/>
    <property type="match status" value="1"/>
</dbReference>
<dbReference type="EMBL" id="CP014672">
    <property type="protein sequence ID" value="ANW98956.1"/>
    <property type="molecule type" value="Genomic_DNA"/>
</dbReference>
<dbReference type="Proteomes" id="UP000092971">
    <property type="component" value="Chromosome"/>
</dbReference>
<evidence type="ECO:0000256" key="1">
    <source>
        <dbReference type="SAM" id="Phobius"/>
    </source>
</evidence>
<dbReference type="AlphaFoldDB" id="A0A1B1YDV8"/>
<keyword evidence="1" id="KW-1133">Transmembrane helix</keyword>
<keyword evidence="4" id="KW-0418">Kinase</keyword>
<protein>
    <submittedName>
        <fullName evidence="4">Sensor histidine kinase YesM</fullName>
    </submittedName>
</protein>
<feature type="domain" description="Signal transduction histidine kinase internal region" evidence="3">
    <location>
        <begin position="398"/>
        <end position="476"/>
    </location>
</feature>
<evidence type="ECO:0000313" key="5">
    <source>
        <dbReference type="Proteomes" id="UP000092971"/>
    </source>
</evidence>
<evidence type="ECO:0000313" key="4">
    <source>
        <dbReference type="EMBL" id="ANW98956.1"/>
    </source>
</evidence>
<dbReference type="SUPFAM" id="SSF55874">
    <property type="entry name" value="ATPase domain of HSP90 chaperone/DNA topoisomerase II/histidine kinase"/>
    <property type="match status" value="1"/>
</dbReference>
<dbReference type="Pfam" id="PF02518">
    <property type="entry name" value="HATPase_c"/>
    <property type="match status" value="1"/>
</dbReference>
<dbReference type="InterPro" id="IPR050640">
    <property type="entry name" value="Bact_2-comp_sensor_kinase"/>
</dbReference>
<evidence type="ECO:0000259" key="3">
    <source>
        <dbReference type="Pfam" id="PF06580"/>
    </source>
</evidence>
<feature type="transmembrane region" description="Helical" evidence="1">
    <location>
        <begin position="302"/>
        <end position="323"/>
    </location>
</feature>
<evidence type="ECO:0000259" key="2">
    <source>
        <dbReference type="Pfam" id="PF02518"/>
    </source>
</evidence>
<keyword evidence="4" id="KW-0808">Transferase</keyword>
<gene>
    <name evidence="4" type="ORF">CSTERTH_07925</name>
</gene>
<keyword evidence="1" id="KW-0812">Transmembrane</keyword>
<proteinExistence type="predicted"/>
<reference evidence="4 5" key="1">
    <citation type="submission" date="2016-02" db="EMBL/GenBank/DDBJ databases">
        <title>Comparison of Clostridium stercorarium subspecies using comparative genomics and transcriptomics.</title>
        <authorList>
            <person name="Schellenberg J."/>
            <person name="Thallinger G."/>
            <person name="Levin D.B."/>
            <person name="Zhang X."/>
            <person name="Alvare G."/>
            <person name="Fristensky B."/>
            <person name="Sparling R."/>
        </authorList>
    </citation>
    <scope>NUCLEOTIDE SEQUENCE [LARGE SCALE GENOMIC DNA]</scope>
    <source>
        <strain evidence="4 5">DSM 2910</strain>
    </source>
</reference>
<organism evidence="4 5">
    <name type="scientific">Thermoclostridium stercorarium subsp. thermolacticum DSM 2910</name>
    <dbReference type="NCBI Taxonomy" id="1121336"/>
    <lineage>
        <taxon>Bacteria</taxon>
        <taxon>Bacillati</taxon>
        <taxon>Bacillota</taxon>
        <taxon>Clostridia</taxon>
        <taxon>Eubacteriales</taxon>
        <taxon>Oscillospiraceae</taxon>
        <taxon>Thermoclostridium</taxon>
    </lineage>
</organism>
<dbReference type="Pfam" id="PF06580">
    <property type="entry name" value="His_kinase"/>
    <property type="match status" value="1"/>
</dbReference>
<dbReference type="GO" id="GO:0016020">
    <property type="term" value="C:membrane"/>
    <property type="evidence" value="ECO:0007669"/>
    <property type="project" value="InterPro"/>
</dbReference>
<dbReference type="Gene3D" id="6.10.340.10">
    <property type="match status" value="1"/>
</dbReference>
<dbReference type="InterPro" id="IPR036890">
    <property type="entry name" value="HATPase_C_sf"/>
</dbReference>
<feature type="transmembrane region" description="Helical" evidence="1">
    <location>
        <begin position="30"/>
        <end position="55"/>
    </location>
</feature>
<keyword evidence="1" id="KW-0472">Membrane</keyword>
<name>A0A1B1YDV8_THEST</name>